<comment type="subcellular location">
    <subcellularLocation>
        <location evidence="1">Membrane</location>
        <topology evidence="1">Multi-pass membrane protein</topology>
    </subcellularLocation>
</comment>
<evidence type="ECO:0000256" key="2">
    <source>
        <dbReference type="ARBA" id="ARBA00006375"/>
    </source>
</evidence>
<evidence type="ECO:0000313" key="11">
    <source>
        <dbReference type="EMBL" id="CAH3041408.1"/>
    </source>
</evidence>
<evidence type="ECO:0000256" key="7">
    <source>
        <dbReference type="ARBA" id="ARBA00023136"/>
    </source>
</evidence>
<dbReference type="InterPro" id="IPR018108">
    <property type="entry name" value="MCP_transmembrane"/>
</dbReference>
<dbReference type="Pfam" id="PF00153">
    <property type="entry name" value="Mito_carr"/>
    <property type="match status" value="3"/>
</dbReference>
<accession>A0ABN8N2E8</accession>
<keyword evidence="4 8" id="KW-0812">Transmembrane</keyword>
<organism evidence="11 12">
    <name type="scientific">Porites evermanni</name>
    <dbReference type="NCBI Taxonomy" id="104178"/>
    <lineage>
        <taxon>Eukaryota</taxon>
        <taxon>Metazoa</taxon>
        <taxon>Cnidaria</taxon>
        <taxon>Anthozoa</taxon>
        <taxon>Hexacorallia</taxon>
        <taxon>Scleractinia</taxon>
        <taxon>Fungiina</taxon>
        <taxon>Poritidae</taxon>
        <taxon>Porites</taxon>
    </lineage>
</organism>
<evidence type="ECO:0000256" key="8">
    <source>
        <dbReference type="PROSITE-ProRule" id="PRU00282"/>
    </source>
</evidence>
<evidence type="ECO:0000256" key="5">
    <source>
        <dbReference type="ARBA" id="ARBA00022737"/>
    </source>
</evidence>
<dbReference type="PANTHER" id="PTHR45667">
    <property type="entry name" value="S-ADENOSYLMETHIONINE MITOCHONDRIAL CARRIER PROTEIN"/>
    <property type="match status" value="1"/>
</dbReference>
<evidence type="ECO:0000256" key="4">
    <source>
        <dbReference type="ARBA" id="ARBA00022692"/>
    </source>
</evidence>
<gene>
    <name evidence="11" type="ORF">PEVE_00040305</name>
</gene>
<protein>
    <recommendedName>
        <fullName evidence="13">S-adenosylmethionine mitochondrial carrier protein</fullName>
    </recommendedName>
</protein>
<evidence type="ECO:0000313" key="12">
    <source>
        <dbReference type="Proteomes" id="UP001159427"/>
    </source>
</evidence>
<dbReference type="SUPFAM" id="SSF103506">
    <property type="entry name" value="Mitochondrial carrier"/>
    <property type="match status" value="1"/>
</dbReference>
<feature type="repeat" description="Solcar" evidence="8">
    <location>
        <begin position="89"/>
        <end position="171"/>
    </location>
</feature>
<evidence type="ECO:0008006" key="13">
    <source>
        <dbReference type="Google" id="ProtNLM"/>
    </source>
</evidence>
<sequence length="283" mass="31118">MTEERPVSFGISLVSGGIAGTAVDVILFPLDTLKTRLQSAHGLVKSGGFRGIYAGLFSAASGSAPSAATFFCSYELTKNVLKPHVSSSMFPFVHMCAATIGEVVALFVRNPFEVVKQRAQAYTHLSSTQALRYTLAEEGFYGLYRGYWNTLIREIPFALIQYPLWELLKSVWSWEQGFQVWPWQSSICGAVSGGVAAAVTNPLDVAKTRVMLAPKDSLYTQASVTRVLLIIKSQEGFSGLFSGVTMRTTWITIGGAVFFGFYEKAKYVLQEKFEMNTDHRISA</sequence>
<comment type="similarity">
    <text evidence="2 9">Belongs to the mitochondrial carrier (TC 2.A.29) family.</text>
</comment>
<comment type="caution">
    <text evidence="11">The sequence shown here is derived from an EMBL/GenBank/DDBJ whole genome shotgun (WGS) entry which is preliminary data.</text>
</comment>
<keyword evidence="7 8" id="KW-0472">Membrane</keyword>
<dbReference type="PRINTS" id="PR00926">
    <property type="entry name" value="MITOCARRIER"/>
</dbReference>
<keyword evidence="12" id="KW-1185">Reference proteome</keyword>
<reference evidence="11 12" key="1">
    <citation type="submission" date="2022-05" db="EMBL/GenBank/DDBJ databases">
        <authorList>
            <consortium name="Genoscope - CEA"/>
            <person name="William W."/>
        </authorList>
    </citation>
    <scope>NUCLEOTIDE SEQUENCE [LARGE SCALE GENOMIC DNA]</scope>
</reference>
<evidence type="ECO:0000256" key="1">
    <source>
        <dbReference type="ARBA" id="ARBA00004141"/>
    </source>
</evidence>
<keyword evidence="3 9" id="KW-0813">Transport</keyword>
<feature type="repeat" description="Solcar" evidence="8">
    <location>
        <begin position="184"/>
        <end position="268"/>
    </location>
</feature>
<dbReference type="PROSITE" id="PS50920">
    <property type="entry name" value="SOLCAR"/>
    <property type="match status" value="3"/>
</dbReference>
<dbReference type="Gene3D" id="1.50.40.10">
    <property type="entry name" value="Mitochondrial carrier domain"/>
    <property type="match status" value="1"/>
</dbReference>
<evidence type="ECO:0000256" key="10">
    <source>
        <dbReference type="SAM" id="Phobius"/>
    </source>
</evidence>
<evidence type="ECO:0000256" key="6">
    <source>
        <dbReference type="ARBA" id="ARBA00022989"/>
    </source>
</evidence>
<evidence type="ECO:0000256" key="3">
    <source>
        <dbReference type="ARBA" id="ARBA00022448"/>
    </source>
</evidence>
<name>A0ABN8N2E8_9CNID</name>
<proteinExistence type="inferred from homology"/>
<evidence type="ECO:0000256" key="9">
    <source>
        <dbReference type="RuleBase" id="RU000488"/>
    </source>
</evidence>
<dbReference type="InterPro" id="IPR023395">
    <property type="entry name" value="MCP_dom_sf"/>
</dbReference>
<keyword evidence="5" id="KW-0677">Repeat</keyword>
<keyword evidence="6 10" id="KW-1133">Transmembrane helix</keyword>
<feature type="repeat" description="Solcar" evidence="8">
    <location>
        <begin position="7"/>
        <end position="80"/>
    </location>
</feature>
<dbReference type="InterPro" id="IPR002067">
    <property type="entry name" value="MCP"/>
</dbReference>
<dbReference type="EMBL" id="CALNXI010000730">
    <property type="protein sequence ID" value="CAH3041408.1"/>
    <property type="molecule type" value="Genomic_DNA"/>
</dbReference>
<feature type="transmembrane region" description="Helical" evidence="10">
    <location>
        <begin position="6"/>
        <end position="30"/>
    </location>
</feature>
<dbReference type="Proteomes" id="UP001159427">
    <property type="component" value="Unassembled WGS sequence"/>
</dbReference>